<protein>
    <submittedName>
        <fullName evidence="2">Uncharacterized protein</fullName>
    </submittedName>
</protein>
<accession>A0A382CAN1</accession>
<keyword evidence="1" id="KW-0472">Membrane</keyword>
<proteinExistence type="predicted"/>
<evidence type="ECO:0000256" key="1">
    <source>
        <dbReference type="SAM" id="Phobius"/>
    </source>
</evidence>
<name>A0A382CAN1_9ZZZZ</name>
<keyword evidence="1" id="KW-0812">Transmembrane</keyword>
<organism evidence="2">
    <name type="scientific">marine metagenome</name>
    <dbReference type="NCBI Taxonomy" id="408172"/>
    <lineage>
        <taxon>unclassified sequences</taxon>
        <taxon>metagenomes</taxon>
        <taxon>ecological metagenomes</taxon>
    </lineage>
</organism>
<reference evidence="2" key="1">
    <citation type="submission" date="2018-05" db="EMBL/GenBank/DDBJ databases">
        <authorList>
            <person name="Lanie J.A."/>
            <person name="Ng W.-L."/>
            <person name="Kazmierczak K.M."/>
            <person name="Andrzejewski T.M."/>
            <person name="Davidsen T.M."/>
            <person name="Wayne K.J."/>
            <person name="Tettelin H."/>
            <person name="Glass J.I."/>
            <person name="Rusch D."/>
            <person name="Podicherti R."/>
            <person name="Tsui H.-C.T."/>
            <person name="Winkler M.E."/>
        </authorList>
    </citation>
    <scope>NUCLEOTIDE SEQUENCE</scope>
</reference>
<feature type="transmembrane region" description="Helical" evidence="1">
    <location>
        <begin position="33"/>
        <end position="53"/>
    </location>
</feature>
<evidence type="ECO:0000313" key="2">
    <source>
        <dbReference type="EMBL" id="SVB23178.1"/>
    </source>
</evidence>
<gene>
    <name evidence="2" type="ORF">METZ01_LOCUS176032</name>
</gene>
<dbReference type="EMBL" id="UINC01033615">
    <property type="protein sequence ID" value="SVB23178.1"/>
    <property type="molecule type" value="Genomic_DNA"/>
</dbReference>
<keyword evidence="1" id="KW-1133">Transmembrane helix</keyword>
<sequence>MIGLYFSKVTLDALIRLYKKKQGNNPYQLKFRVAPAALLIVAIVYTIILYRILGGIIESITC</sequence>
<dbReference type="AlphaFoldDB" id="A0A382CAN1"/>